<evidence type="ECO:0000313" key="2">
    <source>
        <dbReference type="Proteomes" id="UP000029121"/>
    </source>
</evidence>
<dbReference type="EMBL" id="KB870810">
    <property type="protein sequence ID" value="EOA19554.1"/>
    <property type="molecule type" value="Genomic_DNA"/>
</dbReference>
<proteinExistence type="predicted"/>
<evidence type="ECO:0000313" key="1">
    <source>
        <dbReference type="EMBL" id="EOA19554.1"/>
    </source>
</evidence>
<feature type="non-terminal residue" evidence="1">
    <location>
        <position position="1"/>
    </location>
</feature>
<organism evidence="1 2">
    <name type="scientific">Capsella rubella</name>
    <dbReference type="NCBI Taxonomy" id="81985"/>
    <lineage>
        <taxon>Eukaryota</taxon>
        <taxon>Viridiplantae</taxon>
        <taxon>Streptophyta</taxon>
        <taxon>Embryophyta</taxon>
        <taxon>Tracheophyta</taxon>
        <taxon>Spermatophyta</taxon>
        <taxon>Magnoliopsida</taxon>
        <taxon>eudicotyledons</taxon>
        <taxon>Gunneridae</taxon>
        <taxon>Pentapetalae</taxon>
        <taxon>rosids</taxon>
        <taxon>malvids</taxon>
        <taxon>Brassicales</taxon>
        <taxon>Brassicaceae</taxon>
        <taxon>Camelineae</taxon>
        <taxon>Capsella</taxon>
    </lineage>
</organism>
<reference evidence="2" key="1">
    <citation type="journal article" date="2013" name="Nat. Genet.">
        <title>The Capsella rubella genome and the genomic consequences of rapid mating system evolution.</title>
        <authorList>
            <person name="Slotte T."/>
            <person name="Hazzouri K.M."/>
            <person name="Agren J.A."/>
            <person name="Koenig D."/>
            <person name="Maumus F."/>
            <person name="Guo Y.L."/>
            <person name="Steige K."/>
            <person name="Platts A.E."/>
            <person name="Escobar J.S."/>
            <person name="Newman L.K."/>
            <person name="Wang W."/>
            <person name="Mandakova T."/>
            <person name="Vello E."/>
            <person name="Smith L.M."/>
            <person name="Henz S.R."/>
            <person name="Steffen J."/>
            <person name="Takuno S."/>
            <person name="Brandvain Y."/>
            <person name="Coop G."/>
            <person name="Andolfatto P."/>
            <person name="Hu T.T."/>
            <person name="Blanchette M."/>
            <person name="Clark R.M."/>
            <person name="Quesneville H."/>
            <person name="Nordborg M."/>
            <person name="Gaut B.S."/>
            <person name="Lysak M.A."/>
            <person name="Jenkins J."/>
            <person name="Grimwood J."/>
            <person name="Chapman J."/>
            <person name="Prochnik S."/>
            <person name="Shu S."/>
            <person name="Rokhsar D."/>
            <person name="Schmutz J."/>
            <person name="Weigel D."/>
            <person name="Wright S.I."/>
        </authorList>
    </citation>
    <scope>NUCLEOTIDE SEQUENCE [LARGE SCALE GENOMIC DNA]</scope>
    <source>
        <strain evidence="2">cv. Monte Gargano</strain>
    </source>
</reference>
<dbReference type="AlphaFoldDB" id="R0GRQ9"/>
<keyword evidence="2" id="KW-1185">Reference proteome</keyword>
<dbReference type="Proteomes" id="UP000029121">
    <property type="component" value="Unassembled WGS sequence"/>
</dbReference>
<sequence>HHNSPRNSLHTRRISTRAGFISLLVLHRSTSRRPESRQDNLESFDVMKKSDDLKKDFRESMIEMIEETTSELQNMVCITLSFSFGFFSFSNMFVCETFGYMK</sequence>
<name>R0GRQ9_9BRAS</name>
<accession>R0GRQ9</accession>
<protein>
    <submittedName>
        <fullName evidence="1">Uncharacterized protein</fullName>
    </submittedName>
</protein>
<dbReference type="STRING" id="81985.R0GRQ9"/>
<gene>
    <name evidence="1" type="ORF">CARUB_v10002575mg</name>
</gene>